<evidence type="ECO:0000256" key="3">
    <source>
        <dbReference type="ARBA" id="ARBA00022692"/>
    </source>
</evidence>
<evidence type="ECO:0000313" key="8">
    <source>
        <dbReference type="EMBL" id="PVZ98426.1"/>
    </source>
</evidence>
<reference evidence="8 9" key="1">
    <citation type="journal article" date="2018" name="MBio">
        <title>Comparative Genomics Reveals the Core Gene Toolbox for the Fungus-Insect Symbiosis.</title>
        <authorList>
            <person name="Wang Y."/>
            <person name="Stata M."/>
            <person name="Wang W."/>
            <person name="Stajich J.E."/>
            <person name="White M.M."/>
            <person name="Moncalvo J.M."/>
        </authorList>
    </citation>
    <scope>NUCLEOTIDE SEQUENCE [LARGE SCALE GENOMIC DNA]</scope>
    <source>
        <strain evidence="8 9">AUS-126-30</strain>
    </source>
</reference>
<keyword evidence="9" id="KW-1185">Reference proteome</keyword>
<evidence type="ECO:0000256" key="2">
    <source>
        <dbReference type="ARBA" id="ARBA00010430"/>
    </source>
</evidence>
<evidence type="ECO:0000313" key="9">
    <source>
        <dbReference type="Proteomes" id="UP000245591"/>
    </source>
</evidence>
<dbReference type="GO" id="GO:0006506">
    <property type="term" value="P:GPI anchor biosynthetic process"/>
    <property type="evidence" value="ECO:0007669"/>
    <property type="project" value="TreeGrafter"/>
</dbReference>
<keyword evidence="6 7" id="KW-0472">Membrane</keyword>
<comment type="subcellular location">
    <subcellularLocation>
        <location evidence="1 7">Endoplasmic reticulum membrane</location>
        <topology evidence="1 7">Multi-pass membrane protein</topology>
    </subcellularLocation>
</comment>
<dbReference type="EMBL" id="MBFU01000551">
    <property type="protein sequence ID" value="PVZ98426.1"/>
    <property type="molecule type" value="Genomic_DNA"/>
</dbReference>
<dbReference type="PANTHER" id="PTHR16433:SF0">
    <property type="entry name" value="DOLICHOL-PHOSPHATE MANNOSYLTRANSFERASE SUBUNIT 3"/>
    <property type="match status" value="1"/>
</dbReference>
<evidence type="ECO:0000256" key="5">
    <source>
        <dbReference type="ARBA" id="ARBA00022989"/>
    </source>
</evidence>
<evidence type="ECO:0000256" key="7">
    <source>
        <dbReference type="RuleBase" id="RU365085"/>
    </source>
</evidence>
<sequence length="94" mass="10711">MTRATKLGSIAGVSFLLWFIAITGIINLPFSETFNRNVVPIIPLWLLVSFGSYALCNIGYNLLTFRECPNEYHLLMEEINESKSFMRSKGVEVY</sequence>
<comment type="subunit">
    <text evidence="7">Component of the dolichol-phosphate mannose (DPM) synthase complex.</text>
</comment>
<keyword evidence="3 7" id="KW-0812">Transmembrane</keyword>
<keyword evidence="4 7" id="KW-0256">Endoplasmic reticulum</keyword>
<dbReference type="GO" id="GO:0033185">
    <property type="term" value="C:dolichol-phosphate-mannose synthase complex"/>
    <property type="evidence" value="ECO:0007669"/>
    <property type="project" value="TreeGrafter"/>
</dbReference>
<comment type="similarity">
    <text evidence="2 7">Belongs to the DPM3 family.</text>
</comment>
<feature type="transmembrane region" description="Helical" evidence="7">
    <location>
        <begin position="7"/>
        <end position="30"/>
    </location>
</feature>
<evidence type="ECO:0000256" key="6">
    <source>
        <dbReference type="ARBA" id="ARBA00023136"/>
    </source>
</evidence>
<accession>A0A2U1J037</accession>
<name>A0A2U1J037_SMIAN</name>
<dbReference type="AlphaFoldDB" id="A0A2U1J037"/>
<feature type="transmembrane region" description="Helical" evidence="7">
    <location>
        <begin position="42"/>
        <end position="63"/>
    </location>
</feature>
<dbReference type="PANTHER" id="PTHR16433">
    <property type="entry name" value="DOLICHOL-PHOSPHATE MANNOSYLTRANSFERASE SUBUNIT 3"/>
    <property type="match status" value="1"/>
</dbReference>
<keyword evidence="5 7" id="KW-1133">Transmembrane helix</keyword>
<evidence type="ECO:0000256" key="4">
    <source>
        <dbReference type="ARBA" id="ARBA00022824"/>
    </source>
</evidence>
<proteinExistence type="inferred from homology"/>
<comment type="caution">
    <text evidence="8">The sequence shown here is derived from an EMBL/GenBank/DDBJ whole genome shotgun (WGS) entry which is preliminary data.</text>
</comment>
<dbReference type="Proteomes" id="UP000245591">
    <property type="component" value="Unassembled WGS sequence"/>
</dbReference>
<evidence type="ECO:0000256" key="1">
    <source>
        <dbReference type="ARBA" id="ARBA00004477"/>
    </source>
</evidence>
<organism evidence="8 9">
    <name type="scientific">Smittium angustum</name>
    <dbReference type="NCBI Taxonomy" id="133377"/>
    <lineage>
        <taxon>Eukaryota</taxon>
        <taxon>Fungi</taxon>
        <taxon>Fungi incertae sedis</taxon>
        <taxon>Zoopagomycota</taxon>
        <taxon>Kickxellomycotina</taxon>
        <taxon>Harpellomycetes</taxon>
        <taxon>Harpellales</taxon>
        <taxon>Legeriomycetaceae</taxon>
        <taxon>Smittium</taxon>
    </lineage>
</organism>
<comment type="pathway">
    <text evidence="7">Protein modification; protein glycosylation.</text>
</comment>
<dbReference type="Pfam" id="PF08285">
    <property type="entry name" value="DPM3"/>
    <property type="match status" value="1"/>
</dbReference>
<comment type="function">
    <text evidence="7">Stabilizer subunit of the dolichol-phosphate mannose (DPM) synthase complex; tethers catalytic subunit to the ER.</text>
</comment>
<gene>
    <name evidence="8" type="ORF">BB558_005573</name>
</gene>
<dbReference type="InterPro" id="IPR013174">
    <property type="entry name" value="DPM3"/>
</dbReference>
<protein>
    <recommendedName>
        <fullName evidence="7">Dolichol-phosphate mannosyltransferase subunit 3</fullName>
    </recommendedName>
</protein>
<dbReference type="UniPathway" id="UPA00378"/>
<dbReference type="GO" id="GO:0005789">
    <property type="term" value="C:endoplasmic reticulum membrane"/>
    <property type="evidence" value="ECO:0007669"/>
    <property type="project" value="UniProtKB-SubCell"/>
</dbReference>